<keyword evidence="1" id="KW-0732">Signal</keyword>
<organism evidence="2 3">
    <name type="scientific">Capnocytophaga leadbetteri</name>
    <dbReference type="NCBI Taxonomy" id="327575"/>
    <lineage>
        <taxon>Bacteria</taxon>
        <taxon>Pseudomonadati</taxon>
        <taxon>Bacteroidota</taxon>
        <taxon>Flavobacteriia</taxon>
        <taxon>Flavobacteriales</taxon>
        <taxon>Flavobacteriaceae</taxon>
        <taxon>Capnocytophaga</taxon>
    </lineage>
</organism>
<name>A0A2T5XT79_9FLAO</name>
<evidence type="ECO:0008006" key="4">
    <source>
        <dbReference type="Google" id="ProtNLM"/>
    </source>
</evidence>
<evidence type="ECO:0000313" key="3">
    <source>
        <dbReference type="Proteomes" id="UP000243985"/>
    </source>
</evidence>
<evidence type="ECO:0000313" key="2">
    <source>
        <dbReference type="EMBL" id="PTX05594.1"/>
    </source>
</evidence>
<feature type="signal peptide" evidence="1">
    <location>
        <begin position="1"/>
        <end position="17"/>
    </location>
</feature>
<dbReference type="Proteomes" id="UP000243985">
    <property type="component" value="Unassembled WGS sequence"/>
</dbReference>
<reference evidence="2 3" key="1">
    <citation type="submission" date="2018-04" db="EMBL/GenBank/DDBJ databases">
        <title>Genomic Encyclopedia of Archaeal and Bacterial Type Strains, Phase II (KMG-II): from individual species to whole genera.</title>
        <authorList>
            <person name="Goeker M."/>
        </authorList>
    </citation>
    <scope>NUCLEOTIDE SEQUENCE [LARGE SCALE GENOMIC DNA]</scope>
    <source>
        <strain evidence="2 3">DSM 22902</strain>
    </source>
</reference>
<dbReference type="RefSeq" id="WP_107782511.1">
    <property type="nucleotide sequence ID" value="NZ_QBKG01000011.1"/>
</dbReference>
<sequence length="317" mass="37310">MKKILFLIVCFLPFVVACTQENKIKNDLTELELKDKVKSLKIIHYEPIDKFGEITAGERLEGNRSYSFNEQGFILSFDTFGKDGEIKTSQKIIYNEQNKKSEIRALNIVDLGDTKINFESKSVYKYNSEGNNVEILTFAGDKETAKEVYQYNLKNEKIEGRTIFFQDDGKEIFGGKEIYKYDDKGNLIEQIGYSSNGDETTRSLFVYDQKNNKVEEASYKQNTLEEKRFFKYNNQNRKIKELVNLPNSKYELVFYFQYDNNGNELSSEGVLNMNLENRILRKDSYKYIYDDKGNWTKKIIYENGIAKFITKRIFEYY</sequence>
<protein>
    <recommendedName>
        <fullName evidence="4">YD repeat-containing protein</fullName>
    </recommendedName>
</protein>
<evidence type="ECO:0000256" key="1">
    <source>
        <dbReference type="SAM" id="SignalP"/>
    </source>
</evidence>
<comment type="caution">
    <text evidence="2">The sequence shown here is derived from an EMBL/GenBank/DDBJ whole genome shotgun (WGS) entry which is preliminary data.</text>
</comment>
<feature type="chain" id="PRO_5015681337" description="YD repeat-containing protein" evidence="1">
    <location>
        <begin position="18"/>
        <end position="317"/>
    </location>
</feature>
<dbReference type="EMBL" id="QBKG01000011">
    <property type="protein sequence ID" value="PTX05594.1"/>
    <property type="molecule type" value="Genomic_DNA"/>
</dbReference>
<dbReference type="Gene3D" id="2.180.10.10">
    <property type="entry name" value="RHS repeat-associated core"/>
    <property type="match status" value="1"/>
</dbReference>
<dbReference type="AlphaFoldDB" id="A0A2T5XT79"/>
<proteinExistence type="predicted"/>
<gene>
    <name evidence="2" type="ORF">C8P65_11152</name>
</gene>
<dbReference type="PROSITE" id="PS51257">
    <property type="entry name" value="PROKAR_LIPOPROTEIN"/>
    <property type="match status" value="1"/>
</dbReference>
<dbReference type="GeneID" id="84581168"/>
<accession>A0A2T5XT79</accession>